<reference evidence="2" key="2">
    <citation type="submission" date="2023-06" db="EMBL/GenBank/DDBJ databases">
        <authorList>
            <person name="Ma L."/>
            <person name="Liu K.-W."/>
            <person name="Li Z."/>
            <person name="Hsiao Y.-Y."/>
            <person name="Qi Y."/>
            <person name="Fu T."/>
            <person name="Tang G."/>
            <person name="Zhang D."/>
            <person name="Sun W.-H."/>
            <person name="Liu D.-K."/>
            <person name="Li Y."/>
            <person name="Chen G.-Z."/>
            <person name="Liu X.-D."/>
            <person name="Liao X.-Y."/>
            <person name="Jiang Y.-T."/>
            <person name="Yu X."/>
            <person name="Hao Y."/>
            <person name="Huang J."/>
            <person name="Zhao X.-W."/>
            <person name="Ke S."/>
            <person name="Chen Y.-Y."/>
            <person name="Wu W.-L."/>
            <person name="Hsu J.-L."/>
            <person name="Lin Y.-F."/>
            <person name="Huang M.-D."/>
            <person name="Li C.-Y."/>
            <person name="Huang L."/>
            <person name="Wang Z.-W."/>
            <person name="Zhao X."/>
            <person name="Zhong W.-Y."/>
            <person name="Peng D.-H."/>
            <person name="Ahmad S."/>
            <person name="Lan S."/>
            <person name="Zhang J.-S."/>
            <person name="Tsai W.-C."/>
            <person name="Van De Peer Y."/>
            <person name="Liu Z.-J."/>
        </authorList>
    </citation>
    <scope>NUCLEOTIDE SEQUENCE</scope>
    <source>
        <strain evidence="2">CP</strain>
        <tissue evidence="2">Leaves</tissue>
    </source>
</reference>
<name>A0AAV9CBY0_ACOCL</name>
<organism evidence="2 3">
    <name type="scientific">Acorus calamus</name>
    <name type="common">Sweet flag</name>
    <dbReference type="NCBI Taxonomy" id="4465"/>
    <lineage>
        <taxon>Eukaryota</taxon>
        <taxon>Viridiplantae</taxon>
        <taxon>Streptophyta</taxon>
        <taxon>Embryophyta</taxon>
        <taxon>Tracheophyta</taxon>
        <taxon>Spermatophyta</taxon>
        <taxon>Magnoliopsida</taxon>
        <taxon>Liliopsida</taxon>
        <taxon>Acoraceae</taxon>
        <taxon>Acorus</taxon>
    </lineage>
</organism>
<dbReference type="EMBL" id="JAUJYO010000020">
    <property type="protein sequence ID" value="KAK1286573.1"/>
    <property type="molecule type" value="Genomic_DNA"/>
</dbReference>
<proteinExistence type="predicted"/>
<dbReference type="PANTHER" id="PTHR36617:SF15">
    <property type="entry name" value="REVERSE TRANSCRIPTASE ZINC-BINDING DOMAIN-CONTAINING PROTEIN"/>
    <property type="match status" value="1"/>
</dbReference>
<dbReference type="InterPro" id="IPR026960">
    <property type="entry name" value="RVT-Znf"/>
</dbReference>
<reference evidence="2" key="1">
    <citation type="journal article" date="2023" name="Nat. Commun.">
        <title>Diploid and tetraploid genomes of Acorus and the evolution of monocots.</title>
        <authorList>
            <person name="Ma L."/>
            <person name="Liu K.W."/>
            <person name="Li Z."/>
            <person name="Hsiao Y.Y."/>
            <person name="Qi Y."/>
            <person name="Fu T."/>
            <person name="Tang G.D."/>
            <person name="Zhang D."/>
            <person name="Sun W.H."/>
            <person name="Liu D.K."/>
            <person name="Li Y."/>
            <person name="Chen G.Z."/>
            <person name="Liu X.D."/>
            <person name="Liao X.Y."/>
            <person name="Jiang Y.T."/>
            <person name="Yu X."/>
            <person name="Hao Y."/>
            <person name="Huang J."/>
            <person name="Zhao X.W."/>
            <person name="Ke S."/>
            <person name="Chen Y.Y."/>
            <person name="Wu W.L."/>
            <person name="Hsu J.L."/>
            <person name="Lin Y.F."/>
            <person name="Huang M.D."/>
            <person name="Li C.Y."/>
            <person name="Huang L."/>
            <person name="Wang Z.W."/>
            <person name="Zhao X."/>
            <person name="Zhong W.Y."/>
            <person name="Peng D.H."/>
            <person name="Ahmad S."/>
            <person name="Lan S."/>
            <person name="Zhang J.S."/>
            <person name="Tsai W.C."/>
            <person name="Van de Peer Y."/>
            <person name="Liu Z.J."/>
        </authorList>
    </citation>
    <scope>NUCLEOTIDE SEQUENCE</scope>
    <source>
        <strain evidence="2">CP</strain>
    </source>
</reference>
<comment type="caution">
    <text evidence="2">The sequence shown here is derived from an EMBL/GenBank/DDBJ whole genome shotgun (WGS) entry which is preliminary data.</text>
</comment>
<evidence type="ECO:0000313" key="3">
    <source>
        <dbReference type="Proteomes" id="UP001180020"/>
    </source>
</evidence>
<dbReference type="Pfam" id="PF13966">
    <property type="entry name" value="zf-RVT"/>
    <property type="match status" value="1"/>
</dbReference>
<evidence type="ECO:0000259" key="1">
    <source>
        <dbReference type="Pfam" id="PF13966"/>
    </source>
</evidence>
<dbReference type="AlphaFoldDB" id="A0AAV9CBY0"/>
<protein>
    <recommendedName>
        <fullName evidence="1">Reverse transcriptase zinc-binding domain-containing protein</fullName>
    </recommendedName>
</protein>
<feature type="domain" description="Reverse transcriptase zinc-binding" evidence="1">
    <location>
        <begin position="77"/>
        <end position="134"/>
    </location>
</feature>
<sequence>MLRFSDLFNMASDKDGAVNNFWSSGSNGGHWDVRLRGRLSEEDILRFTELLNCLNELKVVEGVADRLIWTPQPREPFTVSRCYDWWRRELPIFDSTAAKATQIWRVLVPLKVQFFAWLVYQERLLTKAYRARWDPLADRTFVR</sequence>
<gene>
    <name evidence="2" type="ORF">QJS10_CPB20g01118</name>
</gene>
<accession>A0AAV9CBY0</accession>
<evidence type="ECO:0000313" key="2">
    <source>
        <dbReference type="EMBL" id="KAK1286573.1"/>
    </source>
</evidence>
<keyword evidence="3" id="KW-1185">Reference proteome</keyword>
<dbReference type="PANTHER" id="PTHR36617">
    <property type="entry name" value="PROTEIN, PUTATIVE-RELATED"/>
    <property type="match status" value="1"/>
</dbReference>
<dbReference type="Proteomes" id="UP001180020">
    <property type="component" value="Unassembled WGS sequence"/>
</dbReference>